<protein>
    <recommendedName>
        <fullName evidence="3">SKP1 component POZ domain-containing protein</fullName>
    </recommendedName>
</protein>
<dbReference type="EMBL" id="JAGTJQ010000004">
    <property type="protein sequence ID" value="KAH7032575.1"/>
    <property type="molecule type" value="Genomic_DNA"/>
</dbReference>
<reference evidence="1" key="1">
    <citation type="journal article" date="2021" name="Nat. Commun.">
        <title>Genetic determinants of endophytism in the Arabidopsis root mycobiome.</title>
        <authorList>
            <person name="Mesny F."/>
            <person name="Miyauchi S."/>
            <person name="Thiergart T."/>
            <person name="Pickel B."/>
            <person name="Atanasova L."/>
            <person name="Karlsson M."/>
            <person name="Huettel B."/>
            <person name="Barry K.W."/>
            <person name="Haridas S."/>
            <person name="Chen C."/>
            <person name="Bauer D."/>
            <person name="Andreopoulos W."/>
            <person name="Pangilinan J."/>
            <person name="LaButti K."/>
            <person name="Riley R."/>
            <person name="Lipzen A."/>
            <person name="Clum A."/>
            <person name="Drula E."/>
            <person name="Henrissat B."/>
            <person name="Kohler A."/>
            <person name="Grigoriev I.V."/>
            <person name="Martin F.M."/>
            <person name="Hacquard S."/>
        </authorList>
    </citation>
    <scope>NUCLEOTIDE SEQUENCE</scope>
    <source>
        <strain evidence="1">MPI-CAGE-CH-0230</strain>
    </source>
</reference>
<gene>
    <name evidence="1" type="ORF">B0I36DRAFT_347764</name>
</gene>
<proteinExistence type="predicted"/>
<name>A0A9P9BRA0_9PEZI</name>
<accession>A0A9P9BRA0</accession>
<organism evidence="1 2">
    <name type="scientific">Microdochium trichocladiopsis</name>
    <dbReference type="NCBI Taxonomy" id="1682393"/>
    <lineage>
        <taxon>Eukaryota</taxon>
        <taxon>Fungi</taxon>
        <taxon>Dikarya</taxon>
        <taxon>Ascomycota</taxon>
        <taxon>Pezizomycotina</taxon>
        <taxon>Sordariomycetes</taxon>
        <taxon>Xylariomycetidae</taxon>
        <taxon>Xylariales</taxon>
        <taxon>Microdochiaceae</taxon>
        <taxon>Microdochium</taxon>
    </lineage>
</organism>
<dbReference type="PANTHER" id="PTHR11165">
    <property type="entry name" value="SKP1"/>
    <property type="match status" value="1"/>
</dbReference>
<evidence type="ECO:0000313" key="1">
    <source>
        <dbReference type="EMBL" id="KAH7032575.1"/>
    </source>
</evidence>
<dbReference type="InterPro" id="IPR016897">
    <property type="entry name" value="SKP1"/>
</dbReference>
<dbReference type="Gene3D" id="3.30.710.10">
    <property type="entry name" value="Potassium Channel Kv1.1, Chain A"/>
    <property type="match status" value="1"/>
</dbReference>
<dbReference type="OrthoDB" id="2342932at2759"/>
<keyword evidence="2" id="KW-1185">Reference proteome</keyword>
<sequence length="351" mass="40194">MSGAQYCSDKVIATISFGKKCRDGKQVEVVKGILPESVFDHIPEALSNKPIPITFANGLVMEKVIEWYTSVSQTPEPPPERHAQELEEYRHKTRSWQDAFWKRNKDEVLGLVNAADVLDYQSLFEAACKEAARLLIVGDITSVDNLRLHQQAQIAKNIQPFRLRRLADQKIIHITEEQQEHNRLWTSLFKSDEWFEAMFSEIMNPILVSKKLDKDSSYMLLSSMDWDGVLPGQMSLLRSSLKEHDFDGKTFECTMRESGQRLNISEFIEGDYSKVPNLERTLVNQGQDGVRSLQLLYLKSTRVRTLKCDTEASGRIALRCRESLSLCNPKLTWLCVDSSTRGFDIPVLFDK</sequence>
<dbReference type="RefSeq" id="XP_046013407.1">
    <property type="nucleotide sequence ID" value="XM_046156599.1"/>
</dbReference>
<dbReference type="Proteomes" id="UP000756346">
    <property type="component" value="Unassembled WGS sequence"/>
</dbReference>
<dbReference type="GO" id="GO:0006511">
    <property type="term" value="P:ubiquitin-dependent protein catabolic process"/>
    <property type="evidence" value="ECO:0007669"/>
    <property type="project" value="InterPro"/>
</dbReference>
<evidence type="ECO:0000313" key="2">
    <source>
        <dbReference type="Proteomes" id="UP000756346"/>
    </source>
</evidence>
<dbReference type="SUPFAM" id="SSF81382">
    <property type="entry name" value="Skp1 dimerisation domain-like"/>
    <property type="match status" value="1"/>
</dbReference>
<evidence type="ECO:0008006" key="3">
    <source>
        <dbReference type="Google" id="ProtNLM"/>
    </source>
</evidence>
<dbReference type="AlphaFoldDB" id="A0A9P9BRA0"/>
<dbReference type="GeneID" id="70186145"/>
<dbReference type="InterPro" id="IPR036296">
    <property type="entry name" value="SKP1-like_dim_sf"/>
</dbReference>
<comment type="caution">
    <text evidence="1">The sequence shown here is derived from an EMBL/GenBank/DDBJ whole genome shotgun (WGS) entry which is preliminary data.</text>
</comment>
<dbReference type="InterPro" id="IPR011333">
    <property type="entry name" value="SKP1/BTB/POZ_sf"/>
</dbReference>